<dbReference type="PROSITE" id="PS50931">
    <property type="entry name" value="HTH_LYSR"/>
    <property type="match status" value="1"/>
</dbReference>
<gene>
    <name evidence="5" type="ORF">CAG72_19120</name>
</gene>
<keyword evidence="4" id="KW-0804">Transcription</keyword>
<organism evidence="5 6">
    <name type="scientific">Photobacterium halotolerans</name>
    <dbReference type="NCBI Taxonomy" id="265726"/>
    <lineage>
        <taxon>Bacteria</taxon>
        <taxon>Pseudomonadati</taxon>
        <taxon>Pseudomonadota</taxon>
        <taxon>Gammaproteobacteria</taxon>
        <taxon>Vibrionales</taxon>
        <taxon>Vibrionaceae</taxon>
        <taxon>Photobacterium</taxon>
    </lineage>
</organism>
<sequence>MSVIKGNLLAALATFDVAARTTSFTGAASQLHITTGAVSQQIRQLEQQLGFPVFQRHARGITLTEQGQRLHQVVSRSLADIAGVIRELQTDPQPEGEIRLRLTPSFAFKWLVPRLHDFYQHYPDINIQTYADGALVDSRDTDCDLVIDYRRDDEIKDDGKTSLLMAESLLPVMSPDYQAKFDWLHPQAWHQVTLLHDAMPWRNAERDTEWRFWFSSMHIQADSRRGHFFNRTDMAMAAAEAGLGVAMARQALIGDDVNKGRLVSPFAPLQANAGYYLISHRHSAAIDCFVQWLRAQIDSMTLEH</sequence>
<dbReference type="InterPro" id="IPR036388">
    <property type="entry name" value="WH-like_DNA-bd_sf"/>
</dbReference>
<reference evidence="5 6" key="1">
    <citation type="submission" date="2017-05" db="EMBL/GenBank/DDBJ databases">
        <title>High clonality and local adaptation shapes Vibrionaceae linages within an endangered oasis.</title>
        <authorList>
            <person name="Vazquez-Rosas-Landa M."/>
        </authorList>
    </citation>
    <scope>NUCLEOTIDE SEQUENCE [LARGE SCALE GENOMIC DNA]</scope>
    <source>
        <strain evidence="5 6">P46_P4S1P180</strain>
    </source>
</reference>
<keyword evidence="3" id="KW-0238">DNA-binding</keyword>
<dbReference type="EMBL" id="WXWW01000272">
    <property type="protein sequence ID" value="NAW67310.1"/>
    <property type="molecule type" value="Genomic_DNA"/>
</dbReference>
<evidence type="ECO:0000256" key="1">
    <source>
        <dbReference type="ARBA" id="ARBA00009437"/>
    </source>
</evidence>
<dbReference type="GO" id="GO:0006351">
    <property type="term" value="P:DNA-templated transcription"/>
    <property type="evidence" value="ECO:0007669"/>
    <property type="project" value="TreeGrafter"/>
</dbReference>
<dbReference type="PANTHER" id="PTHR30537:SF32">
    <property type="entry name" value="HTH-TYPE TRANSCRIPTIONAL REGULATOR DSDC"/>
    <property type="match status" value="1"/>
</dbReference>
<keyword evidence="2" id="KW-0805">Transcription regulation</keyword>
<evidence type="ECO:0000256" key="2">
    <source>
        <dbReference type="ARBA" id="ARBA00023015"/>
    </source>
</evidence>
<evidence type="ECO:0000313" key="5">
    <source>
        <dbReference type="EMBL" id="NAW67310.1"/>
    </source>
</evidence>
<dbReference type="Gene3D" id="1.10.10.10">
    <property type="entry name" value="Winged helix-like DNA-binding domain superfamily/Winged helix DNA-binding domain"/>
    <property type="match status" value="1"/>
</dbReference>
<comment type="caution">
    <text evidence="5">The sequence shown here is derived from an EMBL/GenBank/DDBJ whole genome shotgun (WGS) entry which is preliminary data.</text>
</comment>
<accession>A0A7X4WTP0</accession>
<dbReference type="Gene3D" id="3.40.190.10">
    <property type="entry name" value="Periplasmic binding protein-like II"/>
    <property type="match status" value="2"/>
</dbReference>
<name>A0A7X4WTP0_9GAMM</name>
<dbReference type="GO" id="GO:0003700">
    <property type="term" value="F:DNA-binding transcription factor activity"/>
    <property type="evidence" value="ECO:0007669"/>
    <property type="project" value="InterPro"/>
</dbReference>
<dbReference type="SUPFAM" id="SSF53850">
    <property type="entry name" value="Periplasmic binding protein-like II"/>
    <property type="match status" value="1"/>
</dbReference>
<evidence type="ECO:0000313" key="6">
    <source>
        <dbReference type="Proteomes" id="UP000465712"/>
    </source>
</evidence>
<dbReference type="FunFam" id="1.10.10.10:FF:000001">
    <property type="entry name" value="LysR family transcriptional regulator"/>
    <property type="match status" value="1"/>
</dbReference>
<evidence type="ECO:0000256" key="3">
    <source>
        <dbReference type="ARBA" id="ARBA00023125"/>
    </source>
</evidence>
<dbReference type="SUPFAM" id="SSF46785">
    <property type="entry name" value="Winged helix' DNA-binding domain"/>
    <property type="match status" value="1"/>
</dbReference>
<dbReference type="Pfam" id="PF00126">
    <property type="entry name" value="HTH_1"/>
    <property type="match status" value="1"/>
</dbReference>
<dbReference type="PANTHER" id="PTHR30537">
    <property type="entry name" value="HTH-TYPE TRANSCRIPTIONAL REGULATOR"/>
    <property type="match status" value="1"/>
</dbReference>
<dbReference type="InterPro" id="IPR058163">
    <property type="entry name" value="LysR-type_TF_proteobact-type"/>
</dbReference>
<protein>
    <submittedName>
        <fullName evidence="5">LysR family transcriptional regulator</fullName>
    </submittedName>
</protein>
<dbReference type="Pfam" id="PF03466">
    <property type="entry name" value="LysR_substrate"/>
    <property type="match status" value="1"/>
</dbReference>
<dbReference type="PRINTS" id="PR00039">
    <property type="entry name" value="HTHLYSR"/>
</dbReference>
<dbReference type="Proteomes" id="UP000465712">
    <property type="component" value="Unassembled WGS sequence"/>
</dbReference>
<dbReference type="AlphaFoldDB" id="A0A7X4WTP0"/>
<dbReference type="InterPro" id="IPR000847">
    <property type="entry name" value="LysR_HTH_N"/>
</dbReference>
<comment type="similarity">
    <text evidence="1">Belongs to the LysR transcriptional regulatory family.</text>
</comment>
<dbReference type="CDD" id="cd08432">
    <property type="entry name" value="PBP2_GcdR_TrpI_HvrB_AmpR_like"/>
    <property type="match status" value="1"/>
</dbReference>
<dbReference type="GO" id="GO:0043565">
    <property type="term" value="F:sequence-specific DNA binding"/>
    <property type="evidence" value="ECO:0007669"/>
    <property type="project" value="TreeGrafter"/>
</dbReference>
<proteinExistence type="inferred from homology"/>
<dbReference type="InterPro" id="IPR036390">
    <property type="entry name" value="WH_DNA-bd_sf"/>
</dbReference>
<evidence type="ECO:0000256" key="4">
    <source>
        <dbReference type="ARBA" id="ARBA00023163"/>
    </source>
</evidence>
<dbReference type="InterPro" id="IPR005119">
    <property type="entry name" value="LysR_subst-bd"/>
</dbReference>